<keyword evidence="2" id="KW-1185">Reference proteome</keyword>
<dbReference type="EMBL" id="RJVI01000002">
    <property type="protein sequence ID" value="ROR32159.1"/>
    <property type="molecule type" value="Genomic_DNA"/>
</dbReference>
<protein>
    <submittedName>
        <fullName evidence="1">Uncharacterized protein</fullName>
    </submittedName>
</protein>
<evidence type="ECO:0000313" key="1">
    <source>
        <dbReference type="EMBL" id="ROR32159.1"/>
    </source>
</evidence>
<organism evidence="1 2">
    <name type="scientific">Inmirania thermothiophila</name>
    <dbReference type="NCBI Taxonomy" id="1750597"/>
    <lineage>
        <taxon>Bacteria</taxon>
        <taxon>Pseudomonadati</taxon>
        <taxon>Pseudomonadota</taxon>
        <taxon>Gammaproteobacteria</taxon>
        <taxon>Chromatiales</taxon>
        <taxon>Ectothiorhodospiraceae</taxon>
        <taxon>Inmirania</taxon>
    </lineage>
</organism>
<evidence type="ECO:0000313" key="2">
    <source>
        <dbReference type="Proteomes" id="UP000276634"/>
    </source>
</evidence>
<dbReference type="AlphaFoldDB" id="A0A3N1Y008"/>
<dbReference type="RefSeq" id="WP_123401131.1">
    <property type="nucleotide sequence ID" value="NZ_RJVI01000002.1"/>
</dbReference>
<reference evidence="1 2" key="1">
    <citation type="submission" date="2018-11" db="EMBL/GenBank/DDBJ databases">
        <title>Genomic Encyclopedia of Type Strains, Phase IV (KMG-IV): sequencing the most valuable type-strain genomes for metagenomic binning, comparative biology and taxonomic classification.</title>
        <authorList>
            <person name="Goeker M."/>
        </authorList>
    </citation>
    <scope>NUCLEOTIDE SEQUENCE [LARGE SCALE GENOMIC DNA]</scope>
    <source>
        <strain evidence="1 2">DSM 100275</strain>
    </source>
</reference>
<sequence>MTGREELRIPKRPLTVTLWVHPEGPVVGCLFLAESGETGTLEDPLEVLNGPAPFIVVRREGAPADPIRFYNKRAIVRVLCGPDEEEAWAATAAQACELHLMDGTVLRGTVRHSLPPERARLYDFFNLERERFARIRLEDGEACLVNKAYVVAVIPRDEG</sequence>
<dbReference type="OrthoDB" id="5782580at2"/>
<proteinExistence type="predicted"/>
<dbReference type="Proteomes" id="UP000276634">
    <property type="component" value="Unassembled WGS sequence"/>
</dbReference>
<gene>
    <name evidence="1" type="ORF">EDC57_1350</name>
</gene>
<name>A0A3N1Y008_9GAMM</name>
<comment type="caution">
    <text evidence="1">The sequence shown here is derived from an EMBL/GenBank/DDBJ whole genome shotgun (WGS) entry which is preliminary data.</text>
</comment>
<accession>A0A3N1Y008</accession>